<dbReference type="GO" id="GO:0015995">
    <property type="term" value="P:chlorophyll biosynthetic process"/>
    <property type="evidence" value="ECO:0007669"/>
    <property type="project" value="UniProtKB-KW"/>
</dbReference>
<feature type="transmembrane region" description="Helical" evidence="6">
    <location>
        <begin position="82"/>
        <end position="103"/>
    </location>
</feature>
<dbReference type="NCBIfam" id="TIGR01476">
    <property type="entry name" value="chlor_syn_BchG"/>
    <property type="match status" value="1"/>
</dbReference>
<feature type="transmembrane region" description="Helical" evidence="6">
    <location>
        <begin position="275"/>
        <end position="292"/>
    </location>
</feature>
<evidence type="ECO:0000313" key="7">
    <source>
        <dbReference type="EMBL" id="BDE07334.1"/>
    </source>
</evidence>
<keyword evidence="8" id="KW-1185">Reference proteome</keyword>
<evidence type="ECO:0000256" key="3">
    <source>
        <dbReference type="ARBA" id="ARBA00022989"/>
    </source>
</evidence>
<dbReference type="GO" id="GO:0016765">
    <property type="term" value="F:transferase activity, transferring alkyl or aryl (other than methyl) groups"/>
    <property type="evidence" value="ECO:0007669"/>
    <property type="project" value="InterPro"/>
</dbReference>
<dbReference type="Pfam" id="PF01040">
    <property type="entry name" value="UbiA"/>
    <property type="match status" value="1"/>
</dbReference>
<evidence type="ECO:0000256" key="5">
    <source>
        <dbReference type="ARBA" id="ARBA00023171"/>
    </source>
</evidence>
<evidence type="ECO:0000256" key="6">
    <source>
        <dbReference type="SAM" id="Phobius"/>
    </source>
</evidence>
<reference evidence="7 8" key="1">
    <citation type="journal article" date="2022" name="ISME Commun">
        <title>Vulcanimicrobium alpinus gen. nov. sp. nov., the first cultivated representative of the candidate phylum 'Eremiobacterota', is a metabolically versatile aerobic anoxygenic phototroph.</title>
        <authorList>
            <person name="Yabe S."/>
            <person name="Muto K."/>
            <person name="Abe K."/>
            <person name="Yokota A."/>
            <person name="Staudigel H."/>
            <person name="Tebo B.M."/>
        </authorList>
    </citation>
    <scope>NUCLEOTIDE SEQUENCE [LARGE SCALE GENOMIC DNA]</scope>
    <source>
        <strain evidence="7 8">WC8-2</strain>
    </source>
</reference>
<feature type="transmembrane region" description="Helical" evidence="6">
    <location>
        <begin position="58"/>
        <end position="76"/>
    </location>
</feature>
<name>A0AAN2CAG6_UNVUL</name>
<dbReference type="InterPro" id="IPR006372">
    <property type="entry name" value="Chl_synth"/>
</dbReference>
<feature type="transmembrane region" description="Helical" evidence="6">
    <location>
        <begin position="180"/>
        <end position="201"/>
    </location>
</feature>
<feature type="transmembrane region" description="Helical" evidence="6">
    <location>
        <begin position="151"/>
        <end position="168"/>
    </location>
</feature>
<accession>A0AAN2CAG6</accession>
<dbReference type="KEGG" id="vab:WPS_26100"/>
<organism evidence="7 8">
    <name type="scientific">Vulcanimicrobium alpinum</name>
    <dbReference type="NCBI Taxonomy" id="3016050"/>
    <lineage>
        <taxon>Bacteria</taxon>
        <taxon>Bacillati</taxon>
        <taxon>Vulcanimicrobiota</taxon>
        <taxon>Vulcanimicrobiia</taxon>
        <taxon>Vulcanimicrobiales</taxon>
        <taxon>Vulcanimicrobiaceae</taxon>
        <taxon>Vulcanimicrobium</taxon>
    </lineage>
</organism>
<dbReference type="InterPro" id="IPR044878">
    <property type="entry name" value="UbiA_sf"/>
</dbReference>
<dbReference type="Proteomes" id="UP001317532">
    <property type="component" value="Chromosome"/>
</dbReference>
<dbReference type="InterPro" id="IPR050475">
    <property type="entry name" value="Prenyltransferase_related"/>
</dbReference>
<feature type="transmembrane region" description="Helical" evidence="6">
    <location>
        <begin position="124"/>
        <end position="145"/>
    </location>
</feature>
<evidence type="ECO:0000256" key="4">
    <source>
        <dbReference type="ARBA" id="ARBA00023136"/>
    </source>
</evidence>
<dbReference type="Gene3D" id="1.20.120.1780">
    <property type="entry name" value="UbiA prenyltransferase"/>
    <property type="match status" value="1"/>
</dbReference>
<feature type="transmembrane region" description="Helical" evidence="6">
    <location>
        <begin position="246"/>
        <end position="269"/>
    </location>
</feature>
<dbReference type="RefSeq" id="WP_317994934.1">
    <property type="nucleotide sequence ID" value="NZ_AP025523.1"/>
</dbReference>
<feature type="transmembrane region" description="Helical" evidence="6">
    <location>
        <begin position="304"/>
        <end position="326"/>
    </location>
</feature>
<dbReference type="AlphaFoldDB" id="A0AAN2CAG6"/>
<dbReference type="PANTHER" id="PTHR42723:SF1">
    <property type="entry name" value="CHLOROPHYLL SYNTHASE, CHLOROPLASTIC"/>
    <property type="match status" value="1"/>
</dbReference>
<evidence type="ECO:0000256" key="1">
    <source>
        <dbReference type="ARBA" id="ARBA00004141"/>
    </source>
</evidence>
<dbReference type="GO" id="GO:0016020">
    <property type="term" value="C:membrane"/>
    <property type="evidence" value="ECO:0007669"/>
    <property type="project" value="UniProtKB-SubCell"/>
</dbReference>
<dbReference type="EMBL" id="AP025523">
    <property type="protein sequence ID" value="BDE07334.1"/>
    <property type="molecule type" value="Genomic_DNA"/>
</dbReference>
<comment type="subcellular location">
    <subcellularLocation>
        <location evidence="1">Membrane</location>
        <topology evidence="1">Multi-pass membrane protein</topology>
    </subcellularLocation>
</comment>
<dbReference type="InterPro" id="IPR000537">
    <property type="entry name" value="UbiA_prenyltransferase"/>
</dbReference>
<proteinExistence type="predicted"/>
<dbReference type="PANTHER" id="PTHR42723">
    <property type="entry name" value="CHLOROPHYLL SYNTHASE"/>
    <property type="match status" value="1"/>
</dbReference>
<feature type="transmembrane region" description="Helical" evidence="6">
    <location>
        <begin position="207"/>
        <end position="225"/>
    </location>
</feature>
<keyword evidence="5" id="KW-0149">Chlorophyll biosynthesis</keyword>
<sequence>MAKGTPALDERTVFGAAARSSVSTVGRFGAVLLPFGDKHAGAAAINASLKTFAKPGTWFAPMWAIMVGAVAGGARWDALSLVKIVAAMALAGPLLCAFSQIVNDWCDRDVDRINEPDRPTAANLLAPRTIVLVAAGLALAALALAYALGTAVLAIAALGLVLALAYSVPPLRLKARNGWLANAACAFAYEGCAWVAGAAAFGHVTRGTLVLATLYSLGSHGLMTLNDFKSIDGDRRLGLRSIPAMLGIRGALMQAFAFIDVFQVLAIGYVLAHRAWIAAAFMLVLFAVQLPMQRRMARDPAALAPWYCASAIPPFVWGMLAAALAIRYGGF</sequence>
<keyword evidence="3 6" id="KW-1133">Transmembrane helix</keyword>
<gene>
    <name evidence="7" type="primary">bchG</name>
    <name evidence="7" type="ORF">WPS_26100</name>
</gene>
<protein>
    <submittedName>
        <fullName evidence="7">Bacteriochlorophyll synthase 34 kDa chain</fullName>
    </submittedName>
</protein>
<keyword evidence="4 6" id="KW-0472">Membrane</keyword>
<dbReference type="NCBIfam" id="NF005742">
    <property type="entry name" value="PRK07566.1"/>
    <property type="match status" value="1"/>
</dbReference>
<evidence type="ECO:0000313" key="8">
    <source>
        <dbReference type="Proteomes" id="UP001317532"/>
    </source>
</evidence>
<evidence type="ECO:0000256" key="2">
    <source>
        <dbReference type="ARBA" id="ARBA00022692"/>
    </source>
</evidence>
<keyword evidence="2 6" id="KW-0812">Transmembrane</keyword>
<dbReference type="Gene3D" id="1.10.357.140">
    <property type="entry name" value="UbiA prenyltransferase"/>
    <property type="match status" value="1"/>
</dbReference>